<dbReference type="PANTHER" id="PTHR30576:SF10">
    <property type="entry name" value="SLL5057 PROTEIN"/>
    <property type="match status" value="1"/>
</dbReference>
<evidence type="ECO:0000256" key="6">
    <source>
        <dbReference type="ARBA" id="ARBA00023136"/>
    </source>
</evidence>
<protein>
    <submittedName>
        <fullName evidence="9">Exopolysaccharide biosynthesis polyprenyl glycosylphosphotransferase</fullName>
    </submittedName>
</protein>
<dbReference type="Proteomes" id="UP001596087">
    <property type="component" value="Unassembled WGS sequence"/>
</dbReference>
<evidence type="ECO:0000256" key="3">
    <source>
        <dbReference type="ARBA" id="ARBA00022679"/>
    </source>
</evidence>
<evidence type="ECO:0000256" key="1">
    <source>
        <dbReference type="ARBA" id="ARBA00004141"/>
    </source>
</evidence>
<keyword evidence="6 7" id="KW-0472">Membrane</keyword>
<keyword evidence="4 7" id="KW-0812">Transmembrane</keyword>
<keyword evidence="3" id="KW-0808">Transferase</keyword>
<feature type="transmembrane region" description="Helical" evidence="7">
    <location>
        <begin position="110"/>
        <end position="129"/>
    </location>
</feature>
<dbReference type="RefSeq" id="WP_378591468.1">
    <property type="nucleotide sequence ID" value="NZ_JBHSKD010000018.1"/>
</dbReference>
<evidence type="ECO:0000259" key="8">
    <source>
        <dbReference type="Pfam" id="PF02397"/>
    </source>
</evidence>
<organism evidence="9 10">
    <name type="scientific">Nocardioides taihuensis</name>
    <dbReference type="NCBI Taxonomy" id="1835606"/>
    <lineage>
        <taxon>Bacteria</taxon>
        <taxon>Bacillati</taxon>
        <taxon>Actinomycetota</taxon>
        <taxon>Actinomycetes</taxon>
        <taxon>Propionibacteriales</taxon>
        <taxon>Nocardioidaceae</taxon>
        <taxon>Nocardioides</taxon>
    </lineage>
</organism>
<dbReference type="PANTHER" id="PTHR30576">
    <property type="entry name" value="COLANIC BIOSYNTHESIS UDP-GLUCOSE LIPID CARRIER TRANSFERASE"/>
    <property type="match status" value="1"/>
</dbReference>
<evidence type="ECO:0000313" key="9">
    <source>
        <dbReference type="EMBL" id="MFC5177987.1"/>
    </source>
</evidence>
<keyword evidence="5 7" id="KW-1133">Transmembrane helix</keyword>
<evidence type="ECO:0000256" key="2">
    <source>
        <dbReference type="ARBA" id="ARBA00006464"/>
    </source>
</evidence>
<comment type="similarity">
    <text evidence="2">Belongs to the bacterial sugar transferase family.</text>
</comment>
<name>A0ABW0BLL9_9ACTN</name>
<dbReference type="NCBIfam" id="TIGR03025">
    <property type="entry name" value="EPS_sugtrans"/>
    <property type="match status" value="1"/>
</dbReference>
<evidence type="ECO:0000256" key="7">
    <source>
        <dbReference type="SAM" id="Phobius"/>
    </source>
</evidence>
<gene>
    <name evidence="9" type="ORF">ACFPGP_14995</name>
</gene>
<feature type="transmembrane region" description="Helical" evidence="7">
    <location>
        <begin position="72"/>
        <end position="90"/>
    </location>
</feature>
<evidence type="ECO:0000256" key="5">
    <source>
        <dbReference type="ARBA" id="ARBA00022989"/>
    </source>
</evidence>
<evidence type="ECO:0000313" key="10">
    <source>
        <dbReference type="Proteomes" id="UP001596087"/>
    </source>
</evidence>
<proteinExistence type="inferred from homology"/>
<keyword evidence="10" id="KW-1185">Reference proteome</keyword>
<evidence type="ECO:0000256" key="4">
    <source>
        <dbReference type="ARBA" id="ARBA00022692"/>
    </source>
</evidence>
<reference evidence="10" key="1">
    <citation type="journal article" date="2019" name="Int. J. Syst. Evol. Microbiol.">
        <title>The Global Catalogue of Microorganisms (GCM) 10K type strain sequencing project: providing services to taxonomists for standard genome sequencing and annotation.</title>
        <authorList>
            <consortium name="The Broad Institute Genomics Platform"/>
            <consortium name="The Broad Institute Genome Sequencing Center for Infectious Disease"/>
            <person name="Wu L."/>
            <person name="Ma J."/>
        </authorList>
    </citation>
    <scope>NUCLEOTIDE SEQUENCE [LARGE SCALE GENOMIC DNA]</scope>
    <source>
        <strain evidence="10">DFY41</strain>
    </source>
</reference>
<comment type="caution">
    <text evidence="9">The sequence shown here is derived from an EMBL/GenBank/DDBJ whole genome shotgun (WGS) entry which is preliminary data.</text>
</comment>
<dbReference type="InterPro" id="IPR017475">
    <property type="entry name" value="EPS_sugar_tfrase"/>
</dbReference>
<sequence>MTAEVFLDATETAPSVDVPRPAAASLVVPLPQVGEPAEVHAPAGVAQVVQRQVPWVLALGAGTVTAALLRHGYTVAATTLLLWLAVHLAVRRRGIQGRMGSSLPPVSGLVRHLSVPFAVVGLAVVAGALDVRALGSSLLLAGVATAALVVASPLARTARQPLRVLVVGDRGGVGHVASSWAQCRDVHLVAAVVDDRDDELDLDLETFGLPQGRGLEAVEELAELHGPDTVVVLPGTTLGRDDLRRLCWSLEGTRTSLAVLTGLDSVPLRRLSLAHVAGHSITEIGSSRPGVHVRLGKAVVDRVGGTLLLLLASPLLLTLAIAIRIDSHGAAFFRQVRVGQGGQLFTMYKLRTMVVDAEVHKAELAAVDEGNGVLFKIHHDPRITRVGHFLRRSSLDELPQLINVVRGEMSLVGPRPALPREVEQYDLVARRRLAVKPGMTGLWQVSGRSDLDWDTSVELDVHYTDNVTIGDDLRICLQTVRAVTGGKGAY</sequence>
<accession>A0ABW0BLL9</accession>
<dbReference type="InterPro" id="IPR003362">
    <property type="entry name" value="Bact_transf"/>
</dbReference>
<dbReference type="EMBL" id="JBHSKD010000018">
    <property type="protein sequence ID" value="MFC5177987.1"/>
    <property type="molecule type" value="Genomic_DNA"/>
</dbReference>
<feature type="transmembrane region" description="Helical" evidence="7">
    <location>
        <begin position="303"/>
        <end position="325"/>
    </location>
</feature>
<feature type="domain" description="Bacterial sugar transferase" evidence="8">
    <location>
        <begin position="297"/>
        <end position="483"/>
    </location>
</feature>
<dbReference type="Pfam" id="PF02397">
    <property type="entry name" value="Bac_transf"/>
    <property type="match status" value="1"/>
</dbReference>
<comment type="subcellular location">
    <subcellularLocation>
        <location evidence="1">Membrane</location>
        <topology evidence="1">Multi-pass membrane protein</topology>
    </subcellularLocation>
</comment>
<feature type="transmembrane region" description="Helical" evidence="7">
    <location>
        <begin position="135"/>
        <end position="155"/>
    </location>
</feature>